<dbReference type="EMBL" id="BK016109">
    <property type="protein sequence ID" value="DAF95656.1"/>
    <property type="molecule type" value="Genomic_DNA"/>
</dbReference>
<evidence type="ECO:0000313" key="1">
    <source>
        <dbReference type="EMBL" id="DAF95656.1"/>
    </source>
</evidence>
<protein>
    <submittedName>
        <fullName evidence="1">Uncharacterized protein</fullName>
    </submittedName>
</protein>
<accession>A0A8S5UME9</accession>
<organism evidence="1">
    <name type="scientific">Myoviridae sp. ctCo31</name>
    <dbReference type="NCBI Taxonomy" id="2825053"/>
    <lineage>
        <taxon>Viruses</taxon>
        <taxon>Duplodnaviria</taxon>
        <taxon>Heunggongvirae</taxon>
        <taxon>Uroviricota</taxon>
        <taxon>Caudoviricetes</taxon>
    </lineage>
</organism>
<name>A0A8S5UME9_9CAUD</name>
<sequence>MLLLQLNFCTKEVLDQQRDLFDGEDLFCVNRDGLVYKLIYKKETNKLVSLTGKEYEFDDFIEFATMYVE</sequence>
<reference evidence="1" key="1">
    <citation type="journal article" date="2021" name="Proc. Natl. Acad. Sci. U.S.A.">
        <title>A Catalog of Tens of Thousands of Viruses from Human Metagenomes Reveals Hidden Associations with Chronic Diseases.</title>
        <authorList>
            <person name="Tisza M.J."/>
            <person name="Buck C.B."/>
        </authorList>
    </citation>
    <scope>NUCLEOTIDE SEQUENCE</scope>
    <source>
        <strain evidence="1">CtCo31</strain>
    </source>
</reference>
<proteinExistence type="predicted"/>